<dbReference type="AlphaFoldDB" id="A0A2I1K7H8"/>
<evidence type="ECO:0000313" key="2">
    <source>
        <dbReference type="Proteomes" id="UP000234775"/>
    </source>
</evidence>
<keyword evidence="2" id="KW-1185">Reference proteome</keyword>
<evidence type="ECO:0000313" key="1">
    <source>
        <dbReference type="EMBL" id="PKY91593.1"/>
    </source>
</evidence>
<proteinExistence type="predicted"/>
<dbReference type="Proteomes" id="UP000234775">
    <property type="component" value="Unassembled WGS sequence"/>
</dbReference>
<reference evidence="1 2" key="1">
    <citation type="submission" date="2017-12" db="EMBL/GenBank/DDBJ databases">
        <title>Phylogenetic diversity of female urinary microbiome.</title>
        <authorList>
            <person name="Thomas-White K."/>
            <person name="Wolfe A.J."/>
        </authorList>
    </citation>
    <scope>NUCLEOTIDE SEQUENCE [LARGE SCALE GENOMIC DNA]</scope>
    <source>
        <strain evidence="1 2">UMB0844</strain>
    </source>
</reference>
<dbReference type="RefSeq" id="WP_101659852.1">
    <property type="nucleotide sequence ID" value="NZ_PKGZ01000002.1"/>
</dbReference>
<accession>A0A2I1K7H8</accession>
<dbReference type="EMBL" id="PKGZ01000002">
    <property type="protein sequence ID" value="PKY91593.1"/>
    <property type="molecule type" value="Genomic_DNA"/>
</dbReference>
<name>A0A2I1K7H8_9LACT</name>
<sequence>MSDLADLEFPRNKIYACTTAEIPNLFQGIGKQQAVVYVKAMYRNPDFSDGVIKPTQRTTVVILKRFVDYLKYMDDQKFK</sequence>
<gene>
    <name evidence="1" type="ORF">CYJ27_02650</name>
</gene>
<protein>
    <submittedName>
        <fullName evidence="1">Uncharacterized protein</fullName>
    </submittedName>
</protein>
<comment type="caution">
    <text evidence="1">The sequence shown here is derived from an EMBL/GenBank/DDBJ whole genome shotgun (WGS) entry which is preliminary data.</text>
</comment>
<organism evidence="1 2">
    <name type="scientific">Aerococcus christensenii</name>
    <dbReference type="NCBI Taxonomy" id="87541"/>
    <lineage>
        <taxon>Bacteria</taxon>
        <taxon>Bacillati</taxon>
        <taxon>Bacillota</taxon>
        <taxon>Bacilli</taxon>
        <taxon>Lactobacillales</taxon>
        <taxon>Aerococcaceae</taxon>
        <taxon>Aerococcus</taxon>
    </lineage>
</organism>